<dbReference type="AlphaFoldDB" id="A0A7S4FWN3"/>
<dbReference type="EMBL" id="HBJA01082423">
    <property type="protein sequence ID" value="CAE0817624.1"/>
    <property type="molecule type" value="Transcribed_RNA"/>
</dbReference>
<organism evidence="1">
    <name type="scientific">Eutreptiella gymnastica</name>
    <dbReference type="NCBI Taxonomy" id="73025"/>
    <lineage>
        <taxon>Eukaryota</taxon>
        <taxon>Discoba</taxon>
        <taxon>Euglenozoa</taxon>
        <taxon>Euglenida</taxon>
        <taxon>Spirocuta</taxon>
        <taxon>Euglenophyceae</taxon>
        <taxon>Eutreptiales</taxon>
        <taxon>Eutreptiaceae</taxon>
        <taxon>Eutreptiella</taxon>
    </lineage>
</organism>
<sequence length="108" mass="11682">MCHCEKGKGTNPPVQRAGFCPPPYGAAHGRAQAPPPAPVAQHGWLLDTGGTSLEIGYGPSQEEQESVTEDSPPLLARRRLCWEVLLGVSASQFWAVASHLRFHSTAHW</sequence>
<name>A0A7S4FWN3_9EUGL</name>
<accession>A0A7S4FWN3</accession>
<reference evidence="1" key="1">
    <citation type="submission" date="2021-01" db="EMBL/GenBank/DDBJ databases">
        <authorList>
            <person name="Corre E."/>
            <person name="Pelletier E."/>
            <person name="Niang G."/>
            <person name="Scheremetjew M."/>
            <person name="Finn R."/>
            <person name="Kale V."/>
            <person name="Holt S."/>
            <person name="Cochrane G."/>
            <person name="Meng A."/>
            <person name="Brown T."/>
            <person name="Cohen L."/>
        </authorList>
    </citation>
    <scope>NUCLEOTIDE SEQUENCE</scope>
    <source>
        <strain evidence="1">CCMP1594</strain>
    </source>
</reference>
<gene>
    <name evidence="1" type="ORF">EGYM00163_LOCUS28792</name>
</gene>
<evidence type="ECO:0000313" key="1">
    <source>
        <dbReference type="EMBL" id="CAE0817624.1"/>
    </source>
</evidence>
<protein>
    <submittedName>
        <fullName evidence="1">Uncharacterized protein</fullName>
    </submittedName>
</protein>
<proteinExistence type="predicted"/>